<dbReference type="RefSeq" id="WP_250593709.1">
    <property type="nucleotide sequence ID" value="NZ_JAKRVY010000001.1"/>
</dbReference>
<proteinExistence type="predicted"/>
<dbReference type="AlphaFoldDB" id="A0AAE3FLS9"/>
<protein>
    <recommendedName>
        <fullName evidence="2">DUF8144 domain-containing protein</fullName>
    </recommendedName>
</protein>
<dbReference type="InterPro" id="IPR058457">
    <property type="entry name" value="DUF8144"/>
</dbReference>
<dbReference type="Proteomes" id="UP001202674">
    <property type="component" value="Unassembled WGS sequence"/>
</dbReference>
<dbReference type="Pfam" id="PF26469">
    <property type="entry name" value="DUF8144"/>
    <property type="match status" value="1"/>
</dbReference>
<evidence type="ECO:0000313" key="4">
    <source>
        <dbReference type="Proteomes" id="UP001202674"/>
    </source>
</evidence>
<comment type="caution">
    <text evidence="3">The sequence shown here is derived from an EMBL/GenBank/DDBJ whole genome shotgun (WGS) entry which is preliminary data.</text>
</comment>
<dbReference type="EMBL" id="JAKRVY010000001">
    <property type="protein sequence ID" value="MCL9812177.1"/>
    <property type="molecule type" value="Genomic_DNA"/>
</dbReference>
<evidence type="ECO:0000313" key="3">
    <source>
        <dbReference type="EMBL" id="MCL9812177.1"/>
    </source>
</evidence>
<evidence type="ECO:0000256" key="1">
    <source>
        <dbReference type="SAM" id="Phobius"/>
    </source>
</evidence>
<feature type="domain" description="DUF8144" evidence="2">
    <location>
        <begin position="1"/>
        <end position="64"/>
    </location>
</feature>
<evidence type="ECO:0000259" key="2">
    <source>
        <dbReference type="Pfam" id="PF26469"/>
    </source>
</evidence>
<organism evidence="3 4">
    <name type="scientific">Natranaeroarchaeum aerophilus</name>
    <dbReference type="NCBI Taxonomy" id="2917711"/>
    <lineage>
        <taxon>Archaea</taxon>
        <taxon>Methanobacteriati</taxon>
        <taxon>Methanobacteriota</taxon>
        <taxon>Stenosarchaea group</taxon>
        <taxon>Halobacteria</taxon>
        <taxon>Halobacteriales</taxon>
        <taxon>Natronoarchaeaceae</taxon>
        <taxon>Natranaeroarchaeum</taxon>
    </lineage>
</organism>
<feature type="transmembrane region" description="Helical" evidence="1">
    <location>
        <begin position="41"/>
        <end position="62"/>
    </location>
</feature>
<sequence length="64" mass="6536">MAGTQSGESGEGWKVGLLIAVIVLAGGGAGWGALWALELPFAFVGGIVGAVLAFVLFSYLYYGR</sequence>
<keyword evidence="1" id="KW-0472">Membrane</keyword>
<gene>
    <name evidence="3" type="ORF">AArcSt11_00735</name>
</gene>
<keyword evidence="4" id="KW-1185">Reference proteome</keyword>
<keyword evidence="1" id="KW-1133">Transmembrane helix</keyword>
<reference evidence="3 4" key="1">
    <citation type="journal article" date="2022" name="Syst. Appl. Microbiol.">
        <title>Natronocalculus amylovorans gen. nov., sp. nov., and Natranaeroarchaeum aerophilus sp. nov., dominant culturable amylolytic natronoarchaea from hypersaline soda lakes in southwestern Siberia.</title>
        <authorList>
            <person name="Sorokin D.Y."/>
            <person name="Elcheninov A.G."/>
            <person name="Khizhniak T.V."/>
            <person name="Koenen M."/>
            <person name="Bale N.J."/>
            <person name="Damste J.S.S."/>
            <person name="Kublanov I.V."/>
        </authorList>
    </citation>
    <scope>NUCLEOTIDE SEQUENCE [LARGE SCALE GENOMIC DNA]</scope>
    <source>
        <strain evidence="3 4">AArc-St1-1</strain>
    </source>
</reference>
<feature type="transmembrane region" description="Helical" evidence="1">
    <location>
        <begin position="12"/>
        <end position="35"/>
    </location>
</feature>
<keyword evidence="1" id="KW-0812">Transmembrane</keyword>
<name>A0AAE3FLS9_9EURY</name>
<accession>A0AAE3FLS9</accession>